<dbReference type="STRING" id="1533.SAMN05443638_13124"/>
<keyword evidence="13" id="KW-1185">Reference proteome</keyword>
<keyword evidence="8 9" id="KW-0472">Membrane</keyword>
<keyword evidence="5 10" id="KW-0592">Phosphate transport</keyword>
<dbReference type="Proteomes" id="UP000184035">
    <property type="component" value="Unassembled WGS sequence"/>
</dbReference>
<dbReference type="SUPFAM" id="SSF161098">
    <property type="entry name" value="MetI-like"/>
    <property type="match status" value="1"/>
</dbReference>
<reference evidence="12 13" key="1">
    <citation type="submission" date="2016-11" db="EMBL/GenBank/DDBJ databases">
        <authorList>
            <person name="Jaros S."/>
            <person name="Januszkiewicz K."/>
            <person name="Wedrychowicz H."/>
        </authorList>
    </citation>
    <scope>NUCLEOTIDE SEQUENCE [LARGE SCALE GENOMIC DNA]</scope>
    <source>
        <strain evidence="12 13">DSM 2631</strain>
    </source>
</reference>
<dbReference type="PANTHER" id="PTHR30425:SF1">
    <property type="entry name" value="PHOSPHATE TRANSPORT SYSTEM PERMEASE PROTEIN PSTC"/>
    <property type="match status" value="1"/>
</dbReference>
<evidence type="ECO:0000313" key="13">
    <source>
        <dbReference type="Proteomes" id="UP000184035"/>
    </source>
</evidence>
<evidence type="ECO:0000256" key="4">
    <source>
        <dbReference type="ARBA" id="ARBA00022475"/>
    </source>
</evidence>
<evidence type="ECO:0000256" key="2">
    <source>
        <dbReference type="ARBA" id="ARBA00007069"/>
    </source>
</evidence>
<dbReference type="InterPro" id="IPR035906">
    <property type="entry name" value="MetI-like_sf"/>
</dbReference>
<feature type="domain" description="ABC transmembrane type-1" evidence="11">
    <location>
        <begin position="67"/>
        <end position="277"/>
    </location>
</feature>
<dbReference type="EMBL" id="FQVM01000031">
    <property type="protein sequence ID" value="SHF08717.1"/>
    <property type="molecule type" value="Genomic_DNA"/>
</dbReference>
<dbReference type="InterPro" id="IPR051124">
    <property type="entry name" value="Phosphate_Transport_Permease"/>
</dbReference>
<dbReference type="RefSeq" id="WP_341457266.1">
    <property type="nucleotide sequence ID" value="NZ_FQVM01000031.1"/>
</dbReference>
<gene>
    <name evidence="12" type="ORF">SAMN05443638_13124</name>
</gene>
<evidence type="ECO:0000256" key="10">
    <source>
        <dbReference type="RuleBase" id="RU363054"/>
    </source>
</evidence>
<dbReference type="NCBIfam" id="TIGR02138">
    <property type="entry name" value="phosphate_pstC"/>
    <property type="match status" value="1"/>
</dbReference>
<proteinExistence type="inferred from homology"/>
<evidence type="ECO:0000256" key="6">
    <source>
        <dbReference type="ARBA" id="ARBA00022692"/>
    </source>
</evidence>
<evidence type="ECO:0000256" key="3">
    <source>
        <dbReference type="ARBA" id="ARBA00022448"/>
    </source>
</evidence>
<evidence type="ECO:0000256" key="1">
    <source>
        <dbReference type="ARBA" id="ARBA00004651"/>
    </source>
</evidence>
<organism evidence="12 13">
    <name type="scientific">Clostridium fallax</name>
    <dbReference type="NCBI Taxonomy" id="1533"/>
    <lineage>
        <taxon>Bacteria</taxon>
        <taxon>Bacillati</taxon>
        <taxon>Bacillota</taxon>
        <taxon>Clostridia</taxon>
        <taxon>Eubacteriales</taxon>
        <taxon>Clostridiaceae</taxon>
        <taxon>Clostridium</taxon>
    </lineage>
</organism>
<feature type="transmembrane region" description="Helical" evidence="9">
    <location>
        <begin position="200"/>
        <end position="222"/>
    </location>
</feature>
<keyword evidence="4 10" id="KW-1003">Cell membrane</keyword>
<accession>A0A1M4YT10</accession>
<dbReference type="AlphaFoldDB" id="A0A1M4YT10"/>
<feature type="transmembrane region" description="Helical" evidence="9">
    <location>
        <begin position="71"/>
        <end position="95"/>
    </location>
</feature>
<feature type="transmembrane region" description="Helical" evidence="9">
    <location>
        <begin position="7"/>
        <end position="31"/>
    </location>
</feature>
<dbReference type="Pfam" id="PF00528">
    <property type="entry name" value="BPD_transp_1"/>
    <property type="match status" value="1"/>
</dbReference>
<dbReference type="GO" id="GO:0005315">
    <property type="term" value="F:phosphate transmembrane transporter activity"/>
    <property type="evidence" value="ECO:0007669"/>
    <property type="project" value="InterPro"/>
</dbReference>
<keyword evidence="7 9" id="KW-1133">Transmembrane helix</keyword>
<evidence type="ECO:0000256" key="8">
    <source>
        <dbReference type="ARBA" id="ARBA00023136"/>
    </source>
</evidence>
<comment type="function">
    <text evidence="10">Part of the binding-protein-dependent transport system for phosphate; probably responsible for the translocation of the substrate across the membrane.</text>
</comment>
<keyword evidence="3 9" id="KW-0813">Transport</keyword>
<protein>
    <recommendedName>
        <fullName evidence="10">Phosphate transport system permease protein</fullName>
    </recommendedName>
</protein>
<feature type="transmembrane region" description="Helical" evidence="9">
    <location>
        <begin position="142"/>
        <end position="159"/>
    </location>
</feature>
<comment type="subcellular location">
    <subcellularLocation>
        <location evidence="1 9">Cell membrane</location>
        <topology evidence="1 9">Multi-pass membrane protein</topology>
    </subcellularLocation>
</comment>
<name>A0A1M4YT10_9CLOT</name>
<sequence>MNFSDKIFNFIVKIIAILSLSIIALIVFFIFKESIKLFQNYSFFNFIFGKKWKPLGESPTLGIFPMILSTIYISFLALLIAFPVSIGAALFISFFAKKKYKNIIHSFIAILAGIPSVVYGFIGLLVVVKFMETKFNRTSGESLLVGAFVLAIMIIPYIVSSCEESFTKIYNKYGHSSEALGVEKDYMIWHLILPSAKGSILAGAALSLGRAMGETMAVMMVIGNAPMMPTLLGKVETIPSLIALEIGSAEIGSLHYYGLYASGFILMVILIIINIVFQRIKNSAMED</sequence>
<comment type="similarity">
    <text evidence="2 10">Belongs to the binding-protein-dependent transport system permease family. CysTW subfamily.</text>
</comment>
<feature type="transmembrane region" description="Helical" evidence="9">
    <location>
        <begin position="107"/>
        <end position="130"/>
    </location>
</feature>
<evidence type="ECO:0000256" key="5">
    <source>
        <dbReference type="ARBA" id="ARBA00022592"/>
    </source>
</evidence>
<dbReference type="InterPro" id="IPR000515">
    <property type="entry name" value="MetI-like"/>
</dbReference>
<evidence type="ECO:0000259" key="11">
    <source>
        <dbReference type="PROSITE" id="PS50928"/>
    </source>
</evidence>
<dbReference type="GO" id="GO:0005886">
    <property type="term" value="C:plasma membrane"/>
    <property type="evidence" value="ECO:0007669"/>
    <property type="project" value="UniProtKB-SubCell"/>
</dbReference>
<dbReference type="Gene3D" id="1.10.3720.10">
    <property type="entry name" value="MetI-like"/>
    <property type="match status" value="1"/>
</dbReference>
<dbReference type="PANTHER" id="PTHR30425">
    <property type="entry name" value="PHOSPHATE TRANSPORT SYSTEM PERMEASE PROTEIN PST"/>
    <property type="match status" value="1"/>
</dbReference>
<dbReference type="CDD" id="cd06261">
    <property type="entry name" value="TM_PBP2"/>
    <property type="match status" value="1"/>
</dbReference>
<keyword evidence="6 9" id="KW-0812">Transmembrane</keyword>
<evidence type="ECO:0000256" key="7">
    <source>
        <dbReference type="ARBA" id="ARBA00022989"/>
    </source>
</evidence>
<evidence type="ECO:0000256" key="9">
    <source>
        <dbReference type="RuleBase" id="RU363032"/>
    </source>
</evidence>
<dbReference type="GO" id="GO:0006817">
    <property type="term" value="P:phosphate ion transport"/>
    <property type="evidence" value="ECO:0007669"/>
    <property type="project" value="UniProtKB-KW"/>
</dbReference>
<dbReference type="PROSITE" id="PS50928">
    <property type="entry name" value="ABC_TM1"/>
    <property type="match status" value="1"/>
</dbReference>
<evidence type="ECO:0000313" key="12">
    <source>
        <dbReference type="EMBL" id="SHF08717.1"/>
    </source>
</evidence>
<feature type="transmembrane region" description="Helical" evidence="9">
    <location>
        <begin position="257"/>
        <end position="277"/>
    </location>
</feature>
<dbReference type="InterPro" id="IPR011864">
    <property type="entry name" value="Phosphate_PstC"/>
</dbReference>